<reference evidence="1 2" key="1">
    <citation type="submission" date="2022-11" db="EMBL/GenBank/DDBJ databases">
        <title>Study of microbial diversity in lake waters.</title>
        <authorList>
            <person name="Zhang J."/>
        </authorList>
    </citation>
    <scope>NUCLEOTIDE SEQUENCE [LARGE SCALE GENOMIC DNA]</scope>
    <source>
        <strain evidence="1 2">DT12</strain>
    </source>
</reference>
<name>A0ABT3X6T6_9BACL</name>
<dbReference type="Proteomes" id="UP001208017">
    <property type="component" value="Unassembled WGS sequence"/>
</dbReference>
<protein>
    <submittedName>
        <fullName evidence="1">Uncharacterized protein</fullName>
    </submittedName>
</protein>
<sequence>MEKVQTEVMASCPAAGLAAYFLKMKTSARTPLKAVPIHALWVSPSSRCSNHFFIEMSKKLDELGANDPYFTVHVEADEHHSILGLDHLEPITDAHYQEVVIRKALEGISLWAFMLNSWIGVNRMPQFDLNGELIAE</sequence>
<proteinExistence type="predicted"/>
<organism evidence="1 2">
    <name type="scientific">Tumebacillus lacus</name>
    <dbReference type="NCBI Taxonomy" id="2995335"/>
    <lineage>
        <taxon>Bacteria</taxon>
        <taxon>Bacillati</taxon>
        <taxon>Bacillota</taxon>
        <taxon>Bacilli</taxon>
        <taxon>Bacillales</taxon>
        <taxon>Alicyclobacillaceae</taxon>
        <taxon>Tumebacillus</taxon>
    </lineage>
</organism>
<keyword evidence="2" id="KW-1185">Reference proteome</keyword>
<evidence type="ECO:0000313" key="2">
    <source>
        <dbReference type="Proteomes" id="UP001208017"/>
    </source>
</evidence>
<accession>A0ABT3X6T6</accession>
<dbReference type="RefSeq" id="WP_267152563.1">
    <property type="nucleotide sequence ID" value="NZ_JAPMLT010000010.1"/>
</dbReference>
<gene>
    <name evidence="1" type="ORF">OS242_15285</name>
</gene>
<dbReference type="EMBL" id="JAPMLT010000010">
    <property type="protein sequence ID" value="MCX7571315.1"/>
    <property type="molecule type" value="Genomic_DNA"/>
</dbReference>
<comment type="caution">
    <text evidence="1">The sequence shown here is derived from an EMBL/GenBank/DDBJ whole genome shotgun (WGS) entry which is preliminary data.</text>
</comment>
<evidence type="ECO:0000313" key="1">
    <source>
        <dbReference type="EMBL" id="MCX7571315.1"/>
    </source>
</evidence>